<accession>A0A8I0AI33</accession>
<dbReference type="PANTHER" id="PTHR42842">
    <property type="entry name" value="FAD/NAD(P)-BINDING OXIDOREDUCTASE"/>
    <property type="match status" value="1"/>
</dbReference>
<dbReference type="PANTHER" id="PTHR42842:SF3">
    <property type="entry name" value="FAD_NAD(P)-BINDING OXIDOREDUCTASE FAMILY PROTEIN"/>
    <property type="match status" value="1"/>
</dbReference>
<gene>
    <name evidence="2" type="ORF">H8S09_06055</name>
</gene>
<organism evidence="2 3">
    <name type="scientific">Coprococcus hominis</name>
    <name type="common">ex Liu et al. 2022</name>
    <dbReference type="NCBI Taxonomy" id="2763039"/>
    <lineage>
        <taxon>Bacteria</taxon>
        <taxon>Bacillati</taxon>
        <taxon>Bacillota</taxon>
        <taxon>Clostridia</taxon>
        <taxon>Lachnospirales</taxon>
        <taxon>Lachnospiraceae</taxon>
        <taxon>Coprococcus</taxon>
    </lineage>
</organism>
<dbReference type="InterPro" id="IPR028348">
    <property type="entry name" value="FAD-binding_protein"/>
</dbReference>
<name>A0A8I0AI33_9FIRM</name>
<dbReference type="PIRSF" id="PIRSF038984">
    <property type="entry name" value="FAD_binding_protein"/>
    <property type="match status" value="1"/>
</dbReference>
<protein>
    <submittedName>
        <fullName evidence="2">FAD-dependent oxidoreductase</fullName>
    </submittedName>
</protein>
<feature type="domain" description="FAD-dependent protein C-terminal" evidence="1">
    <location>
        <begin position="288"/>
        <end position="483"/>
    </location>
</feature>
<dbReference type="SUPFAM" id="SSF51905">
    <property type="entry name" value="FAD/NAD(P)-binding domain"/>
    <property type="match status" value="1"/>
</dbReference>
<dbReference type="EMBL" id="JACOOX010000003">
    <property type="protein sequence ID" value="MBC5662460.1"/>
    <property type="molecule type" value="Genomic_DNA"/>
</dbReference>
<dbReference type="Gene3D" id="3.30.70.2700">
    <property type="match status" value="1"/>
</dbReference>
<dbReference type="InterPro" id="IPR036188">
    <property type="entry name" value="FAD/NAD-bd_sf"/>
</dbReference>
<dbReference type="AlphaFoldDB" id="A0A8I0AI33"/>
<evidence type="ECO:0000259" key="1">
    <source>
        <dbReference type="Pfam" id="PF21688"/>
    </source>
</evidence>
<dbReference type="Gene3D" id="3.50.50.60">
    <property type="entry name" value="FAD/NAD(P)-binding domain"/>
    <property type="match status" value="2"/>
</dbReference>
<comment type="caution">
    <text evidence="2">The sequence shown here is derived from an EMBL/GenBank/DDBJ whole genome shotgun (WGS) entry which is preliminary data.</text>
</comment>
<evidence type="ECO:0000313" key="2">
    <source>
        <dbReference type="EMBL" id="MBC5662460.1"/>
    </source>
</evidence>
<dbReference type="Proteomes" id="UP000615234">
    <property type="component" value="Unassembled WGS sequence"/>
</dbReference>
<dbReference type="Pfam" id="PF21688">
    <property type="entry name" value="FAD-depend_C"/>
    <property type="match status" value="1"/>
</dbReference>
<sequence length="545" mass="60463">MIRINNIKLKIGYKNEDIEQAIRKSLRINSFLSYKMAKLSIDSRKKDQIHYVASVDVTCNQEEKILKKVHNNNIMLIKGADFKIPEYGSMPMQYRPVIIGSGPAGLFAGLFLAREGYRPIILERGMAVDERTACVNGYWKKEHPLNPNCNVQFGEGGAGTFSDGKLNTVIKDKSGRRTAVLKTFVEFGADPSILYVNKPHIGTDVLLTVVKNIRNEIIRLGGEVRFEQLVTDIEVINPETTLLHIKKLLKPEETYELKSNAVILAIGHSARDTFEMLYKRGIPMEQKPFAMGLRIEHPRTFINEAQYGYHPDYEDLLPTADYKLVHQAANGRAVYSFCMCPGGYVVNASSESGRICVNGMSYSNRKADNSNSAIVVNVTPEDYPGDHPLAGMYFQRELEEKAYQAGKGAVPVQRFGDFRMNRMSEIAGKIKPCIKGAYTFSNLNCCLPEYIRDAIIDGVLSFDRVISGFADDDAILSGVEARTSSPIKILRDADLTSAHTCIYPCGEGAGYAGGITSAAVDGIKVFEAVMSKFMIPEASTGNQRM</sequence>
<evidence type="ECO:0000313" key="3">
    <source>
        <dbReference type="Proteomes" id="UP000615234"/>
    </source>
</evidence>
<reference evidence="2 3" key="1">
    <citation type="submission" date="2020-08" db="EMBL/GenBank/DDBJ databases">
        <title>Genome public.</title>
        <authorList>
            <person name="Liu C."/>
            <person name="Sun Q."/>
        </authorList>
    </citation>
    <scope>NUCLEOTIDE SEQUENCE [LARGE SCALE GENOMIC DNA]</scope>
    <source>
        <strain evidence="2 3">NSJ-10</strain>
    </source>
</reference>
<keyword evidence="3" id="KW-1185">Reference proteome</keyword>
<proteinExistence type="predicted"/>
<dbReference type="InterPro" id="IPR049516">
    <property type="entry name" value="FAD-depend_C"/>
</dbReference>